<keyword evidence="3" id="KW-1185">Reference proteome</keyword>
<reference evidence="2" key="2">
    <citation type="submission" date="2022-06" db="UniProtKB">
        <authorList>
            <consortium name="EnsemblMetazoa"/>
        </authorList>
    </citation>
    <scope>IDENTIFICATION</scope>
    <source>
        <strain evidence="2">DF5081</strain>
    </source>
</reference>
<organism evidence="2 3">
    <name type="scientific">Caenorhabditis japonica</name>
    <dbReference type="NCBI Taxonomy" id="281687"/>
    <lineage>
        <taxon>Eukaryota</taxon>
        <taxon>Metazoa</taxon>
        <taxon>Ecdysozoa</taxon>
        <taxon>Nematoda</taxon>
        <taxon>Chromadorea</taxon>
        <taxon>Rhabditida</taxon>
        <taxon>Rhabditina</taxon>
        <taxon>Rhabditomorpha</taxon>
        <taxon>Rhabditoidea</taxon>
        <taxon>Rhabditidae</taxon>
        <taxon>Peloderinae</taxon>
        <taxon>Caenorhabditis</taxon>
    </lineage>
</organism>
<reference evidence="3" key="1">
    <citation type="submission" date="2010-08" db="EMBL/GenBank/DDBJ databases">
        <authorList>
            <consortium name="Caenorhabditis japonica Sequencing Consortium"/>
            <person name="Wilson R.K."/>
        </authorList>
    </citation>
    <scope>NUCLEOTIDE SEQUENCE [LARGE SCALE GENOMIC DNA]</scope>
    <source>
        <strain evidence="3">DF5081</strain>
    </source>
</reference>
<evidence type="ECO:0000313" key="3">
    <source>
        <dbReference type="Proteomes" id="UP000005237"/>
    </source>
</evidence>
<evidence type="ECO:0000256" key="1">
    <source>
        <dbReference type="SAM" id="Coils"/>
    </source>
</evidence>
<dbReference type="InterPro" id="IPR012674">
    <property type="entry name" value="Calycin"/>
</dbReference>
<proteinExistence type="predicted"/>
<keyword evidence="1" id="KW-0175">Coiled coil</keyword>
<accession>A0A8R1IB65</accession>
<evidence type="ECO:0000313" key="2">
    <source>
        <dbReference type="EnsemblMetazoa" id="CJA21394.1"/>
    </source>
</evidence>
<name>A0A8R1IB65_CAEJA</name>
<dbReference type="SUPFAM" id="SSF50814">
    <property type="entry name" value="Lipocalins"/>
    <property type="match status" value="1"/>
</dbReference>
<dbReference type="EnsemblMetazoa" id="CJA21394.1">
    <property type="protein sequence ID" value="CJA21394.1"/>
    <property type="gene ID" value="WBGene00176966"/>
</dbReference>
<sequence length="216" mass="24819">MDTTDLLATISKLREDITVWNEHFDGEIPMTRQKENYMELKEVLKELEAIRSQVERNQKDIQAIYKMLAEKQVSEIGAGNSAIAVIDTGTVPAILRTIIGTWKLVTSNGVKDYLRHCNHYVSTALFRSKIKFTFNANTKSMTCFVDDEPFRISTGITQGVWIANEMFDIVNDHLIVQWGSSKNVVKKCEVYFEKQNLHVITTNRGYTCERVYEKVN</sequence>
<dbReference type="AlphaFoldDB" id="A0A8R1IB65"/>
<protein>
    <submittedName>
        <fullName evidence="2">Uncharacterized protein</fullName>
    </submittedName>
</protein>
<feature type="coiled-coil region" evidence="1">
    <location>
        <begin position="30"/>
        <end position="64"/>
    </location>
</feature>
<dbReference type="Proteomes" id="UP000005237">
    <property type="component" value="Unassembled WGS sequence"/>
</dbReference>